<comment type="caution">
    <text evidence="1">The sequence shown here is derived from an EMBL/GenBank/DDBJ whole genome shotgun (WGS) entry which is preliminary data.</text>
</comment>
<reference evidence="1 2" key="1">
    <citation type="journal article" date="2019" name="Commun. Biol.">
        <title>The bagworm genome reveals a unique fibroin gene that provides high tensile strength.</title>
        <authorList>
            <person name="Kono N."/>
            <person name="Nakamura H."/>
            <person name="Ohtoshi R."/>
            <person name="Tomita M."/>
            <person name="Numata K."/>
            <person name="Arakawa K."/>
        </authorList>
    </citation>
    <scope>NUCLEOTIDE SEQUENCE [LARGE SCALE GENOMIC DNA]</scope>
</reference>
<evidence type="ECO:0000313" key="1">
    <source>
        <dbReference type="EMBL" id="GBP96980.1"/>
    </source>
</evidence>
<evidence type="ECO:0000313" key="2">
    <source>
        <dbReference type="Proteomes" id="UP000299102"/>
    </source>
</evidence>
<protein>
    <submittedName>
        <fullName evidence="1">Uncharacterized protein</fullName>
    </submittedName>
</protein>
<proteinExistence type="predicted"/>
<dbReference type="AlphaFoldDB" id="A0A4C2AA37"/>
<dbReference type="EMBL" id="BGZK01002855">
    <property type="protein sequence ID" value="GBP96980.1"/>
    <property type="molecule type" value="Genomic_DNA"/>
</dbReference>
<sequence length="100" mass="11680">MVTRRLTAAPRHCARQMWRNRAQDRRMGLAMAIAVRHATDLGDVTPRLPRPRDCPARKFAEERYASHPIWISVADYVSGRLTWLRSHARTTETARGWDWI</sequence>
<organism evidence="1 2">
    <name type="scientific">Eumeta variegata</name>
    <name type="common">Bagworm moth</name>
    <name type="synonym">Eumeta japonica</name>
    <dbReference type="NCBI Taxonomy" id="151549"/>
    <lineage>
        <taxon>Eukaryota</taxon>
        <taxon>Metazoa</taxon>
        <taxon>Ecdysozoa</taxon>
        <taxon>Arthropoda</taxon>
        <taxon>Hexapoda</taxon>
        <taxon>Insecta</taxon>
        <taxon>Pterygota</taxon>
        <taxon>Neoptera</taxon>
        <taxon>Endopterygota</taxon>
        <taxon>Lepidoptera</taxon>
        <taxon>Glossata</taxon>
        <taxon>Ditrysia</taxon>
        <taxon>Tineoidea</taxon>
        <taxon>Psychidae</taxon>
        <taxon>Oiketicinae</taxon>
        <taxon>Eumeta</taxon>
    </lineage>
</organism>
<name>A0A4C2AA37_EUMVA</name>
<keyword evidence="2" id="KW-1185">Reference proteome</keyword>
<dbReference type="Proteomes" id="UP000299102">
    <property type="component" value="Unassembled WGS sequence"/>
</dbReference>
<accession>A0A4C2AA37</accession>
<gene>
    <name evidence="1" type="ORF">EVAR_89957_1</name>
</gene>